<feature type="domain" description="DUF5597" evidence="2">
    <location>
        <begin position="381"/>
        <end position="525"/>
    </location>
</feature>
<dbReference type="GO" id="GO:0016787">
    <property type="term" value="F:hydrolase activity"/>
    <property type="evidence" value="ECO:0007669"/>
    <property type="project" value="UniProtKB-KW"/>
</dbReference>
<keyword evidence="3" id="KW-0378">Hydrolase</keyword>
<organism evidence="3 4">
    <name type="scientific">Klenkia soli</name>
    <dbReference type="NCBI Taxonomy" id="1052260"/>
    <lineage>
        <taxon>Bacteria</taxon>
        <taxon>Bacillati</taxon>
        <taxon>Actinomycetota</taxon>
        <taxon>Actinomycetes</taxon>
        <taxon>Geodermatophilales</taxon>
        <taxon>Geodermatophilaceae</taxon>
        <taxon>Klenkia</taxon>
    </lineage>
</organism>
<dbReference type="Proteomes" id="UP000199088">
    <property type="component" value="Unassembled WGS sequence"/>
</dbReference>
<sequence length="546" mass="58554">MTTTPLPHLRATATGHQLVVDGRPALLLGGQLHNSTSSDPVGVRAVLARLAAEGVRTVIGSVSWAQVEPVEGTLDLATVDAQVAAAQELDLRLVLIWFGAFKNASSTYAPTWVRADTDRFPRARTRGDRTQAFTYPGGMPKPVLSVFSPELLEADRRAYTGFLRHLAEVDPTHRVVLVQVENEVGLLGDSRDRSPVAERAWAAPVPQPLLDLLGRGGELRPELTALWARHGRRTSGTWAEVFGDDWEADEVFMAWGFGSYLGSLATAGKEVLALPTLANAWLGPQPGQPEAGDYPSGGPVARVLDVWRAAAPDLDLLGPDLYGADVAPVMAAYDRPDNPLFVPESALRTGSMFWALGRHRALGMSMFGIDHLRAGSQLGEACRLLGSLEDRITAAQAEGRIAGVLLADGATEQSFEVAGHRVVARDARALLDRMLLDVGVQGPPPPGPRPDECHDPDGRPSPADGRAFGIVIAEGPGDLLLVGQGLTVDVEPDDDTHVVEVDVVEEGTVVDGAWVPGRQLNGDERLFLLPLDRLGAVRLRVLRRPR</sequence>
<feature type="compositionally biased region" description="Basic and acidic residues" evidence="1">
    <location>
        <begin position="449"/>
        <end position="458"/>
    </location>
</feature>
<dbReference type="STRING" id="1052260.SAMN05660199_02384"/>
<accession>A0A1H0LQC2</accession>
<dbReference type="EMBL" id="FNIR01000007">
    <property type="protein sequence ID" value="SDO70377.1"/>
    <property type="molecule type" value="Genomic_DNA"/>
</dbReference>
<evidence type="ECO:0000259" key="2">
    <source>
        <dbReference type="Pfam" id="PF18120"/>
    </source>
</evidence>
<dbReference type="Gene3D" id="2.60.220.20">
    <property type="entry name" value="putative beta-Galactosidase from caulobacter crescentus"/>
    <property type="match status" value="1"/>
</dbReference>
<dbReference type="AlphaFoldDB" id="A0A1H0LQC2"/>
<evidence type="ECO:0000313" key="3">
    <source>
        <dbReference type="EMBL" id="SDO70377.1"/>
    </source>
</evidence>
<evidence type="ECO:0000256" key="1">
    <source>
        <dbReference type="SAM" id="MobiDB-lite"/>
    </source>
</evidence>
<reference evidence="4" key="1">
    <citation type="submission" date="2016-10" db="EMBL/GenBank/DDBJ databases">
        <authorList>
            <person name="Varghese N."/>
            <person name="Submissions S."/>
        </authorList>
    </citation>
    <scope>NUCLEOTIDE SEQUENCE [LARGE SCALE GENOMIC DNA]</scope>
    <source>
        <strain evidence="4">DSM 45843</strain>
    </source>
</reference>
<dbReference type="InterPro" id="IPR017853">
    <property type="entry name" value="GH"/>
</dbReference>
<gene>
    <name evidence="3" type="ORF">SAMN05660199_02384</name>
</gene>
<dbReference type="Gene3D" id="3.20.20.80">
    <property type="entry name" value="Glycosidases"/>
    <property type="match status" value="1"/>
</dbReference>
<evidence type="ECO:0000313" key="4">
    <source>
        <dbReference type="Proteomes" id="UP000199088"/>
    </source>
</evidence>
<dbReference type="SUPFAM" id="SSF51445">
    <property type="entry name" value="(Trans)glycosidases"/>
    <property type="match status" value="1"/>
</dbReference>
<dbReference type="Pfam" id="PF18120">
    <property type="entry name" value="DUF5597"/>
    <property type="match status" value="1"/>
</dbReference>
<protein>
    <submittedName>
        <fullName evidence="3">Glycosyl hydrolases family 35</fullName>
    </submittedName>
</protein>
<dbReference type="RefSeq" id="WP_091245172.1">
    <property type="nucleotide sequence ID" value="NZ_FNIR01000007.1"/>
</dbReference>
<dbReference type="OrthoDB" id="9800974at2"/>
<dbReference type="InterPro" id="IPR040719">
    <property type="entry name" value="DUF5597"/>
</dbReference>
<keyword evidence="4" id="KW-1185">Reference proteome</keyword>
<name>A0A1H0LQC2_9ACTN</name>
<feature type="region of interest" description="Disordered" evidence="1">
    <location>
        <begin position="439"/>
        <end position="464"/>
    </location>
</feature>
<proteinExistence type="predicted"/>